<evidence type="ECO:0000256" key="7">
    <source>
        <dbReference type="ARBA" id="ARBA00023284"/>
    </source>
</evidence>
<dbReference type="CDD" id="cd03017">
    <property type="entry name" value="PRX_BCP"/>
    <property type="match status" value="1"/>
</dbReference>
<dbReference type="GO" id="GO:0045454">
    <property type="term" value="P:cell redox homeostasis"/>
    <property type="evidence" value="ECO:0007669"/>
    <property type="project" value="TreeGrafter"/>
</dbReference>
<dbReference type="AlphaFoldDB" id="A0A8H4AZP3"/>
<keyword evidence="13" id="KW-1185">Reference proteome</keyword>
<evidence type="ECO:0000256" key="2">
    <source>
        <dbReference type="ARBA" id="ARBA00013017"/>
    </source>
</evidence>
<dbReference type="Gene3D" id="3.40.30.10">
    <property type="entry name" value="Glutaredoxin"/>
    <property type="match status" value="1"/>
</dbReference>
<dbReference type="InterPro" id="IPR036249">
    <property type="entry name" value="Thioredoxin-like_sf"/>
</dbReference>
<dbReference type="OrthoDB" id="338622at2759"/>
<dbReference type="SUPFAM" id="SSF52833">
    <property type="entry name" value="Thioredoxin-like"/>
    <property type="match status" value="1"/>
</dbReference>
<comment type="similarity">
    <text evidence="9">Belongs to the peroxiredoxin family. BCP/PrxQ subfamily.</text>
</comment>
<comment type="catalytic activity">
    <reaction evidence="10">
        <text>a hydroperoxide + [thioredoxin]-dithiol = an alcohol + [thioredoxin]-disulfide + H2O</text>
        <dbReference type="Rhea" id="RHEA:62620"/>
        <dbReference type="Rhea" id="RHEA-COMP:10698"/>
        <dbReference type="Rhea" id="RHEA-COMP:10700"/>
        <dbReference type="ChEBI" id="CHEBI:15377"/>
        <dbReference type="ChEBI" id="CHEBI:29950"/>
        <dbReference type="ChEBI" id="CHEBI:30879"/>
        <dbReference type="ChEBI" id="CHEBI:35924"/>
        <dbReference type="ChEBI" id="CHEBI:50058"/>
        <dbReference type="EC" id="1.11.1.24"/>
    </reaction>
</comment>
<keyword evidence="4" id="KW-0049">Antioxidant</keyword>
<dbReference type="GO" id="GO:0005737">
    <property type="term" value="C:cytoplasm"/>
    <property type="evidence" value="ECO:0007669"/>
    <property type="project" value="TreeGrafter"/>
</dbReference>
<evidence type="ECO:0000256" key="1">
    <source>
        <dbReference type="ARBA" id="ARBA00011245"/>
    </source>
</evidence>
<comment type="subunit">
    <text evidence="1">Monomer.</text>
</comment>
<dbReference type="FunFam" id="3.40.30.10:FF:000007">
    <property type="entry name" value="Thioredoxin-dependent thiol peroxidase"/>
    <property type="match status" value="1"/>
</dbReference>
<dbReference type="Proteomes" id="UP000439903">
    <property type="component" value="Unassembled WGS sequence"/>
</dbReference>
<dbReference type="PROSITE" id="PS51352">
    <property type="entry name" value="THIOREDOXIN_2"/>
    <property type="match status" value="1"/>
</dbReference>
<dbReference type="GO" id="GO:0008379">
    <property type="term" value="F:thioredoxin peroxidase activity"/>
    <property type="evidence" value="ECO:0007669"/>
    <property type="project" value="TreeGrafter"/>
</dbReference>
<evidence type="ECO:0000256" key="9">
    <source>
        <dbReference type="ARBA" id="ARBA00038489"/>
    </source>
</evidence>
<feature type="domain" description="Thioredoxin" evidence="11">
    <location>
        <begin position="80"/>
        <end position="229"/>
    </location>
</feature>
<dbReference type="PANTHER" id="PTHR42801">
    <property type="entry name" value="THIOREDOXIN-DEPENDENT PEROXIDE REDUCTASE"/>
    <property type="match status" value="1"/>
</dbReference>
<evidence type="ECO:0000259" key="11">
    <source>
        <dbReference type="PROSITE" id="PS51352"/>
    </source>
</evidence>
<organism evidence="12 13">
    <name type="scientific">Gigaspora margarita</name>
    <dbReference type="NCBI Taxonomy" id="4874"/>
    <lineage>
        <taxon>Eukaryota</taxon>
        <taxon>Fungi</taxon>
        <taxon>Fungi incertae sedis</taxon>
        <taxon>Mucoromycota</taxon>
        <taxon>Glomeromycotina</taxon>
        <taxon>Glomeromycetes</taxon>
        <taxon>Diversisporales</taxon>
        <taxon>Gigasporaceae</taxon>
        <taxon>Gigaspora</taxon>
    </lineage>
</organism>
<dbReference type="InterPro" id="IPR050924">
    <property type="entry name" value="Peroxiredoxin_BCP/PrxQ"/>
</dbReference>
<dbReference type="EMBL" id="WTPW01000100">
    <property type="protein sequence ID" value="KAF0548107.1"/>
    <property type="molecule type" value="Genomic_DNA"/>
</dbReference>
<dbReference type="Pfam" id="PF00578">
    <property type="entry name" value="AhpC-TSA"/>
    <property type="match status" value="1"/>
</dbReference>
<dbReference type="GO" id="GO:0034599">
    <property type="term" value="P:cellular response to oxidative stress"/>
    <property type="evidence" value="ECO:0007669"/>
    <property type="project" value="TreeGrafter"/>
</dbReference>
<protein>
    <recommendedName>
        <fullName evidence="2">thioredoxin-dependent peroxiredoxin</fullName>
        <ecNumber evidence="2">1.11.1.24</ecNumber>
    </recommendedName>
    <alternativeName>
        <fullName evidence="8">Thioredoxin peroxidase</fullName>
    </alternativeName>
</protein>
<dbReference type="PANTHER" id="PTHR42801:SF4">
    <property type="entry name" value="AHPC_TSA FAMILY PROTEIN"/>
    <property type="match status" value="1"/>
</dbReference>
<dbReference type="EC" id="1.11.1.24" evidence="2"/>
<dbReference type="InterPro" id="IPR013766">
    <property type="entry name" value="Thioredoxin_domain"/>
</dbReference>
<evidence type="ECO:0000256" key="10">
    <source>
        <dbReference type="ARBA" id="ARBA00049091"/>
    </source>
</evidence>
<name>A0A8H4AZP3_GIGMA</name>
<evidence type="ECO:0000256" key="3">
    <source>
        <dbReference type="ARBA" id="ARBA00022559"/>
    </source>
</evidence>
<evidence type="ECO:0000256" key="4">
    <source>
        <dbReference type="ARBA" id="ARBA00022862"/>
    </source>
</evidence>
<keyword evidence="6" id="KW-1015">Disulfide bond</keyword>
<reference evidence="12 13" key="1">
    <citation type="journal article" date="2019" name="Environ. Microbiol.">
        <title>At the nexus of three kingdoms: the genome of the mycorrhizal fungus Gigaspora margarita provides insights into plant, endobacterial and fungal interactions.</title>
        <authorList>
            <person name="Venice F."/>
            <person name="Ghignone S."/>
            <person name="Salvioli di Fossalunga A."/>
            <person name="Amselem J."/>
            <person name="Novero M."/>
            <person name="Xianan X."/>
            <person name="Sedzielewska Toro K."/>
            <person name="Morin E."/>
            <person name="Lipzen A."/>
            <person name="Grigoriev I.V."/>
            <person name="Henrissat B."/>
            <person name="Martin F.M."/>
            <person name="Bonfante P."/>
        </authorList>
    </citation>
    <scope>NUCLEOTIDE SEQUENCE [LARGE SCALE GENOMIC DNA]</scope>
    <source>
        <strain evidence="12 13">BEG34</strain>
    </source>
</reference>
<accession>A0A8H4AZP3</accession>
<evidence type="ECO:0000256" key="5">
    <source>
        <dbReference type="ARBA" id="ARBA00023002"/>
    </source>
</evidence>
<dbReference type="InterPro" id="IPR000866">
    <property type="entry name" value="AhpC/TSA"/>
</dbReference>
<keyword evidence="5" id="KW-0560">Oxidoreductase</keyword>
<evidence type="ECO:0000313" key="12">
    <source>
        <dbReference type="EMBL" id="KAF0548107.1"/>
    </source>
</evidence>
<proteinExistence type="inferred from homology"/>
<keyword evidence="3" id="KW-0575">Peroxidase</keyword>
<comment type="caution">
    <text evidence="12">The sequence shown here is derived from an EMBL/GenBank/DDBJ whole genome shotgun (WGS) entry which is preliminary data.</text>
</comment>
<evidence type="ECO:0000256" key="6">
    <source>
        <dbReference type="ARBA" id="ARBA00023157"/>
    </source>
</evidence>
<sequence>MKSIYLLCLIITNMSRSYVVRFSLIRIKPLFQRAVISSFNSLPLKNSIPRTFSHRSTKFIHNPSFIQYQSNCKYSTTIMSLINKPAPTNLTLKNQDGEDVCLGDFVGKKPTIIFFYPKDETYGCTKEVCSFRDSHSVFSEAGAIVIGISSDSIESHKRFAEHQNLPYQLLSDPNGEAKKAFGVSDTFGILPGRVTYLINKEGVVEDIFNSQLDFKGHAKRAVEFIKSHA</sequence>
<keyword evidence="7" id="KW-0676">Redox-active center</keyword>
<evidence type="ECO:0000313" key="13">
    <source>
        <dbReference type="Proteomes" id="UP000439903"/>
    </source>
</evidence>
<evidence type="ECO:0000256" key="8">
    <source>
        <dbReference type="ARBA" id="ARBA00032824"/>
    </source>
</evidence>
<gene>
    <name evidence="12" type="ORF">F8M41_026486</name>
</gene>